<proteinExistence type="inferred from homology"/>
<gene>
    <name evidence="12" type="primary">htpX</name>
    <name evidence="14" type="ORF">NB231_13576</name>
</gene>
<keyword evidence="10 12" id="KW-0482">Metalloprotease</keyword>
<keyword evidence="6 12" id="KW-0479">Metal-binding</keyword>
<evidence type="ECO:0000259" key="13">
    <source>
        <dbReference type="Pfam" id="PF01435"/>
    </source>
</evidence>
<dbReference type="CDD" id="cd07340">
    <property type="entry name" value="M48B_Htpx_like"/>
    <property type="match status" value="1"/>
</dbReference>
<keyword evidence="5 12" id="KW-0812">Transmembrane</keyword>
<feature type="binding site" evidence="12">
    <location>
        <position position="184"/>
    </location>
    <ligand>
        <name>Zn(2+)</name>
        <dbReference type="ChEBI" id="CHEBI:29105"/>
        <note>catalytic</note>
    </ligand>
</feature>
<evidence type="ECO:0000256" key="3">
    <source>
        <dbReference type="ARBA" id="ARBA00022475"/>
    </source>
</evidence>
<evidence type="ECO:0000256" key="8">
    <source>
        <dbReference type="ARBA" id="ARBA00022833"/>
    </source>
</evidence>
<name>A4BSG8_9GAMM</name>
<dbReference type="OrthoDB" id="15218at2"/>
<feature type="transmembrane region" description="Helical" evidence="12">
    <location>
        <begin position="39"/>
        <end position="59"/>
    </location>
</feature>
<keyword evidence="9 12" id="KW-1133">Transmembrane helix</keyword>
<evidence type="ECO:0000256" key="11">
    <source>
        <dbReference type="ARBA" id="ARBA00023136"/>
    </source>
</evidence>
<evidence type="ECO:0000313" key="14">
    <source>
        <dbReference type="EMBL" id="EAR21428.1"/>
    </source>
</evidence>
<dbReference type="InterPro" id="IPR050083">
    <property type="entry name" value="HtpX_protease"/>
</dbReference>
<accession>A4BSG8</accession>
<dbReference type="InterPro" id="IPR001915">
    <property type="entry name" value="Peptidase_M48"/>
</dbReference>
<evidence type="ECO:0000313" key="15">
    <source>
        <dbReference type="Proteomes" id="UP000003374"/>
    </source>
</evidence>
<evidence type="ECO:0000256" key="4">
    <source>
        <dbReference type="ARBA" id="ARBA00022670"/>
    </source>
</evidence>
<organism evidence="14 15">
    <name type="scientific">Nitrococcus mobilis Nb-231</name>
    <dbReference type="NCBI Taxonomy" id="314278"/>
    <lineage>
        <taxon>Bacteria</taxon>
        <taxon>Pseudomonadati</taxon>
        <taxon>Pseudomonadota</taxon>
        <taxon>Gammaproteobacteria</taxon>
        <taxon>Chromatiales</taxon>
        <taxon>Ectothiorhodospiraceae</taxon>
        <taxon>Nitrococcus</taxon>
    </lineage>
</organism>
<evidence type="ECO:0000256" key="6">
    <source>
        <dbReference type="ARBA" id="ARBA00022723"/>
    </source>
</evidence>
<dbReference type="STRING" id="314278.NB231_13576"/>
<dbReference type="InterPro" id="IPR022919">
    <property type="entry name" value="Pept_M48_protease_HtpX"/>
</dbReference>
<comment type="caution">
    <text evidence="14">The sequence shown here is derived from an EMBL/GenBank/DDBJ whole genome shotgun (WGS) entry which is preliminary data.</text>
</comment>
<dbReference type="Gene3D" id="3.30.2010.10">
    <property type="entry name" value="Metalloproteases ('zincins'), catalytic domain"/>
    <property type="match status" value="1"/>
</dbReference>
<dbReference type="GO" id="GO:0006508">
    <property type="term" value="P:proteolysis"/>
    <property type="evidence" value="ECO:0007669"/>
    <property type="project" value="UniProtKB-KW"/>
</dbReference>
<evidence type="ECO:0000256" key="10">
    <source>
        <dbReference type="ARBA" id="ARBA00023049"/>
    </source>
</evidence>
<keyword evidence="4 12" id="KW-0645">Protease</keyword>
<evidence type="ECO:0000256" key="12">
    <source>
        <dbReference type="HAMAP-Rule" id="MF_00188"/>
    </source>
</evidence>
<evidence type="ECO:0000256" key="9">
    <source>
        <dbReference type="ARBA" id="ARBA00022989"/>
    </source>
</evidence>
<keyword evidence="3 12" id="KW-1003">Cell membrane</keyword>
<keyword evidence="15" id="KW-1185">Reference proteome</keyword>
<comment type="subcellular location">
    <subcellularLocation>
        <location evidence="1 12">Cell membrane</location>
        <topology evidence="1 12">Multi-pass membrane protein</topology>
    </subcellularLocation>
</comment>
<comment type="similarity">
    <text evidence="2 12">Belongs to the peptidase M48B family.</text>
</comment>
<protein>
    <recommendedName>
        <fullName evidence="12">Protease HtpX</fullName>
        <ecNumber evidence="12">3.4.24.-</ecNumber>
    </recommendedName>
    <alternativeName>
        <fullName evidence="12">Heat shock protein HtpX</fullName>
    </alternativeName>
</protein>
<dbReference type="eggNOG" id="COG0501">
    <property type="taxonomic scope" value="Bacteria"/>
</dbReference>
<feature type="domain" description="Peptidase M48" evidence="13">
    <location>
        <begin position="121"/>
        <end position="340"/>
    </location>
</feature>
<dbReference type="GO" id="GO:0004222">
    <property type="term" value="F:metalloendopeptidase activity"/>
    <property type="evidence" value="ECO:0007669"/>
    <property type="project" value="UniProtKB-UniRule"/>
</dbReference>
<evidence type="ECO:0000256" key="2">
    <source>
        <dbReference type="ARBA" id="ARBA00009779"/>
    </source>
</evidence>
<feature type="active site" evidence="12">
    <location>
        <position position="185"/>
    </location>
</feature>
<comment type="cofactor">
    <cofactor evidence="12">
        <name>Zn(2+)</name>
        <dbReference type="ChEBI" id="CHEBI:29105"/>
    </cofactor>
    <text evidence="12">Binds 1 zinc ion per subunit.</text>
</comment>
<dbReference type="EC" id="3.4.24.-" evidence="12"/>
<feature type="transmembrane region" description="Helical" evidence="12">
    <location>
        <begin position="79"/>
        <end position="101"/>
    </location>
</feature>
<evidence type="ECO:0000256" key="1">
    <source>
        <dbReference type="ARBA" id="ARBA00004651"/>
    </source>
</evidence>
<keyword evidence="12" id="KW-0346">Stress response</keyword>
<feature type="binding site" evidence="12">
    <location>
        <position position="267"/>
    </location>
    <ligand>
        <name>Zn(2+)</name>
        <dbReference type="ChEBI" id="CHEBI:29105"/>
        <note>catalytic</note>
    </ligand>
</feature>
<dbReference type="HAMAP" id="MF_00188">
    <property type="entry name" value="Pept_M48_protease_HtpX"/>
    <property type="match status" value="1"/>
</dbReference>
<evidence type="ECO:0000256" key="7">
    <source>
        <dbReference type="ARBA" id="ARBA00022801"/>
    </source>
</evidence>
<feature type="binding site" evidence="12">
    <location>
        <position position="188"/>
    </location>
    <ligand>
        <name>Zn(2+)</name>
        <dbReference type="ChEBI" id="CHEBI:29105"/>
        <note>catalytic</note>
    </ligand>
</feature>
<keyword evidence="8 12" id="KW-0862">Zinc</keyword>
<dbReference type="Proteomes" id="UP000003374">
    <property type="component" value="Unassembled WGS sequence"/>
</dbReference>
<dbReference type="PANTHER" id="PTHR43221:SF1">
    <property type="entry name" value="PROTEASE HTPX"/>
    <property type="match status" value="1"/>
</dbReference>
<evidence type="ECO:0000256" key="5">
    <source>
        <dbReference type="ARBA" id="ARBA00022692"/>
    </source>
</evidence>
<dbReference type="PANTHER" id="PTHR43221">
    <property type="entry name" value="PROTEASE HTPX"/>
    <property type="match status" value="1"/>
</dbReference>
<dbReference type="HOGENOM" id="CLU_042266_2_2_6"/>
<keyword evidence="7 12" id="KW-0378">Hydrolase</keyword>
<dbReference type="GO" id="GO:0008270">
    <property type="term" value="F:zinc ion binding"/>
    <property type="evidence" value="ECO:0007669"/>
    <property type="project" value="UniProtKB-UniRule"/>
</dbReference>
<feature type="transmembrane region" description="Helical" evidence="12">
    <location>
        <begin position="238"/>
        <end position="258"/>
    </location>
</feature>
<feature type="transmembrane region" description="Helical" evidence="12">
    <location>
        <begin position="196"/>
        <end position="218"/>
    </location>
</feature>
<reference evidence="14 15" key="1">
    <citation type="submission" date="2006-02" db="EMBL/GenBank/DDBJ databases">
        <authorList>
            <person name="Waterbury J."/>
            <person name="Ferriera S."/>
            <person name="Johnson J."/>
            <person name="Kravitz S."/>
            <person name="Halpern A."/>
            <person name="Remington K."/>
            <person name="Beeson K."/>
            <person name="Tran B."/>
            <person name="Rogers Y.-H."/>
            <person name="Friedman R."/>
            <person name="Venter J.C."/>
        </authorList>
    </citation>
    <scope>NUCLEOTIDE SEQUENCE [LARGE SCALE GENOMIC DNA]</scope>
    <source>
        <strain evidence="14 15">Nb-231</strain>
    </source>
</reference>
<dbReference type="GO" id="GO:0005886">
    <property type="term" value="C:plasma membrane"/>
    <property type="evidence" value="ECO:0007669"/>
    <property type="project" value="UniProtKB-SubCell"/>
</dbReference>
<dbReference type="EMBL" id="AAOF01000009">
    <property type="protein sequence ID" value="EAR21428.1"/>
    <property type="molecule type" value="Genomic_DNA"/>
</dbReference>
<sequence>MCGAAARESRIRPGRRGKRLHRTDFVAAAAANRRNTNRLVLLLLLIGAILGYLLGWSLELYTTAAMRQHGVTVWYLSPWGVRGALLLTGFGVLWIVLAFLVGDRIVLGLVGAREVGREELPQLHNVVEEMAIAAGVPKPRVYLIDTPALNALATGLDTRRSAIGVTRGLLDKLDRDELQGVIGHEMGHIVNLDMRYATAVGILVGLIALVADFAFRALYLRGAGRRFGRERSGGSGTVIALLMVLIFAALAPVFAKLVQMAVSRQREFLADATSVRLTRNPHGLISALEKLAVSAEPFRGANRATQHMFIVNPLRNFSEQASRLFATHPPIPARVRRLMNLNGD</sequence>
<dbReference type="AlphaFoldDB" id="A4BSG8"/>
<dbReference type="Pfam" id="PF01435">
    <property type="entry name" value="Peptidase_M48"/>
    <property type="match status" value="1"/>
</dbReference>
<keyword evidence="11 12" id="KW-0472">Membrane</keyword>